<evidence type="ECO:0000256" key="1">
    <source>
        <dbReference type="SAM" id="Phobius"/>
    </source>
</evidence>
<keyword evidence="1" id="KW-0472">Membrane</keyword>
<keyword evidence="3" id="KW-1185">Reference proteome</keyword>
<reference evidence="2 3" key="1">
    <citation type="journal article" date="2016" name="PLoS Pathog.">
        <title>Biosynthesis of antibiotic leucinostatins in bio-control fungus Purpureocillium lilacinum and their inhibition on phytophthora revealed by genome mining.</title>
        <authorList>
            <person name="Wang G."/>
            <person name="Liu Z."/>
            <person name="Lin R."/>
            <person name="Li E."/>
            <person name="Mao Z."/>
            <person name="Ling J."/>
            <person name="Yang Y."/>
            <person name="Yin W.B."/>
            <person name="Xie B."/>
        </authorList>
    </citation>
    <scope>NUCLEOTIDE SEQUENCE [LARGE SCALE GENOMIC DNA]</scope>
    <source>
        <strain evidence="2">170</strain>
    </source>
</reference>
<dbReference type="Proteomes" id="UP000078397">
    <property type="component" value="Unassembled WGS sequence"/>
</dbReference>
<dbReference type="RefSeq" id="XP_018143710.1">
    <property type="nucleotide sequence ID" value="XM_018293804.1"/>
</dbReference>
<proteinExistence type="predicted"/>
<keyword evidence="1" id="KW-1133">Transmembrane helix</keyword>
<feature type="transmembrane region" description="Helical" evidence="1">
    <location>
        <begin position="20"/>
        <end position="39"/>
    </location>
</feature>
<dbReference type="AlphaFoldDB" id="A0A179FNH9"/>
<dbReference type="GeneID" id="28857798"/>
<organism evidence="2 3">
    <name type="scientific">Pochonia chlamydosporia 170</name>
    <dbReference type="NCBI Taxonomy" id="1380566"/>
    <lineage>
        <taxon>Eukaryota</taxon>
        <taxon>Fungi</taxon>
        <taxon>Dikarya</taxon>
        <taxon>Ascomycota</taxon>
        <taxon>Pezizomycotina</taxon>
        <taxon>Sordariomycetes</taxon>
        <taxon>Hypocreomycetidae</taxon>
        <taxon>Hypocreales</taxon>
        <taxon>Clavicipitaceae</taxon>
        <taxon>Pochonia</taxon>
    </lineage>
</organism>
<accession>A0A179FNH9</accession>
<dbReference type="EMBL" id="LSBJ02000004">
    <property type="protein sequence ID" value="OAQ66623.1"/>
    <property type="molecule type" value="Genomic_DNA"/>
</dbReference>
<keyword evidence="1" id="KW-0812">Transmembrane</keyword>
<comment type="caution">
    <text evidence="2">The sequence shown here is derived from an EMBL/GenBank/DDBJ whole genome shotgun (WGS) entry which is preliminary data.</text>
</comment>
<gene>
    <name evidence="2" type="ORF">VFPPC_16051</name>
</gene>
<name>A0A179FNH9_METCM</name>
<protein>
    <submittedName>
        <fullName evidence="2">Uncharacterized protein</fullName>
    </submittedName>
</protein>
<evidence type="ECO:0000313" key="2">
    <source>
        <dbReference type="EMBL" id="OAQ66623.1"/>
    </source>
</evidence>
<dbReference type="KEGG" id="pchm:VFPPC_16051"/>
<evidence type="ECO:0000313" key="3">
    <source>
        <dbReference type="Proteomes" id="UP000078397"/>
    </source>
</evidence>
<sequence length="65" mass="7460">MSRLPEDTRHEATMYSITRHTWYGFMKAGVCCIAAVVAVKGQSTLTPSLFLVYLRTTQPRLFFIF</sequence>